<dbReference type="Pfam" id="PF13456">
    <property type="entry name" value="RVT_3"/>
    <property type="match status" value="1"/>
</dbReference>
<dbReference type="GO" id="GO:0004523">
    <property type="term" value="F:RNA-DNA hybrid ribonuclease activity"/>
    <property type="evidence" value="ECO:0007669"/>
    <property type="project" value="InterPro"/>
</dbReference>
<reference evidence="2" key="1">
    <citation type="submission" date="2020-03" db="EMBL/GenBank/DDBJ databases">
        <title>A high-quality chromosome-level genome assembly of a woody plant with both climbing and erect habits, Rhamnella rubrinervis.</title>
        <authorList>
            <person name="Lu Z."/>
            <person name="Yang Y."/>
            <person name="Zhu X."/>
            <person name="Sun Y."/>
        </authorList>
    </citation>
    <scope>NUCLEOTIDE SEQUENCE</scope>
    <source>
        <strain evidence="2">BYM</strain>
        <tissue evidence="2">Leaf</tissue>
    </source>
</reference>
<name>A0A8K0MS53_9ROSA</name>
<feature type="domain" description="RNase H type-1" evidence="1">
    <location>
        <begin position="14"/>
        <end position="61"/>
    </location>
</feature>
<evidence type="ECO:0000259" key="1">
    <source>
        <dbReference type="Pfam" id="PF13456"/>
    </source>
</evidence>
<dbReference type="AlphaFoldDB" id="A0A8K0MS53"/>
<evidence type="ECO:0000313" key="2">
    <source>
        <dbReference type="EMBL" id="KAF3455540.1"/>
    </source>
</evidence>
<organism evidence="2 3">
    <name type="scientific">Rhamnella rubrinervis</name>
    <dbReference type="NCBI Taxonomy" id="2594499"/>
    <lineage>
        <taxon>Eukaryota</taxon>
        <taxon>Viridiplantae</taxon>
        <taxon>Streptophyta</taxon>
        <taxon>Embryophyta</taxon>
        <taxon>Tracheophyta</taxon>
        <taxon>Spermatophyta</taxon>
        <taxon>Magnoliopsida</taxon>
        <taxon>eudicotyledons</taxon>
        <taxon>Gunneridae</taxon>
        <taxon>Pentapetalae</taxon>
        <taxon>rosids</taxon>
        <taxon>fabids</taxon>
        <taxon>Rosales</taxon>
        <taxon>Rhamnaceae</taxon>
        <taxon>rhamnoid group</taxon>
        <taxon>Rhamneae</taxon>
        <taxon>Rhamnella</taxon>
    </lineage>
</organism>
<evidence type="ECO:0000313" key="3">
    <source>
        <dbReference type="Proteomes" id="UP000796880"/>
    </source>
</evidence>
<proteinExistence type="predicted"/>
<dbReference type="Proteomes" id="UP000796880">
    <property type="component" value="Unassembled WGS sequence"/>
</dbReference>
<comment type="caution">
    <text evidence="2">The sequence shown here is derived from an EMBL/GenBank/DDBJ whole genome shotgun (WGS) entry which is preliminary data.</text>
</comment>
<sequence length="116" mass="12727">MNWRPPQQGFLKVNVDAALANTTAAAAMVVRDEHGNVLLLASKLFTCNSAFDAEVEALGWAAGNADGGKWNGKRMQRRLPIFLIQRRILMADEFSLHELPFCILEKNMAGQAATAL</sequence>
<dbReference type="PANTHER" id="PTHR47074:SF11">
    <property type="entry name" value="REVERSE TRANSCRIPTASE-LIKE PROTEIN"/>
    <property type="match status" value="1"/>
</dbReference>
<gene>
    <name evidence="2" type="ORF">FNV43_RR00171</name>
</gene>
<dbReference type="InterPro" id="IPR002156">
    <property type="entry name" value="RNaseH_domain"/>
</dbReference>
<dbReference type="PANTHER" id="PTHR47074">
    <property type="entry name" value="BNAC02G40300D PROTEIN"/>
    <property type="match status" value="1"/>
</dbReference>
<protein>
    <recommendedName>
        <fullName evidence="1">RNase H type-1 domain-containing protein</fullName>
    </recommendedName>
</protein>
<dbReference type="EMBL" id="VOIH02000001">
    <property type="protein sequence ID" value="KAF3455540.1"/>
    <property type="molecule type" value="Genomic_DNA"/>
</dbReference>
<accession>A0A8K0MS53</accession>
<keyword evidence="3" id="KW-1185">Reference proteome</keyword>
<dbReference type="InterPro" id="IPR052929">
    <property type="entry name" value="RNase_H-like_EbsB-rel"/>
</dbReference>
<dbReference type="GO" id="GO:0003676">
    <property type="term" value="F:nucleic acid binding"/>
    <property type="evidence" value="ECO:0007669"/>
    <property type="project" value="InterPro"/>
</dbReference>
<dbReference type="OrthoDB" id="1436421at2759"/>